<gene>
    <name evidence="1" type="ORF">CFX1CAM_0283</name>
</gene>
<sequence length="70" mass="7942">MQQTNIKNKTPGVYVGGSLTQQTNIKTKPPGFMVEGVWRNKQIKPRPPGFKLVFSLPLIKTPGVWRKKHN</sequence>
<evidence type="ECO:0000313" key="2">
    <source>
        <dbReference type="Proteomes" id="UP000195514"/>
    </source>
</evidence>
<dbReference type="AlphaFoldDB" id="A0A1Y6K431"/>
<protein>
    <submittedName>
        <fullName evidence="1">Uncharacterized protein</fullName>
    </submittedName>
</protein>
<accession>A0A1Y6K431</accession>
<dbReference type="EMBL" id="LT859958">
    <property type="protein sequence ID" value="SMX53349.1"/>
    <property type="molecule type" value="Genomic_DNA"/>
</dbReference>
<organism evidence="1 2">
    <name type="scientific">Candidatus Brevifilum fermentans</name>
    <dbReference type="NCBI Taxonomy" id="1986204"/>
    <lineage>
        <taxon>Bacteria</taxon>
        <taxon>Bacillati</taxon>
        <taxon>Chloroflexota</taxon>
        <taxon>Anaerolineae</taxon>
        <taxon>Anaerolineales</taxon>
        <taxon>Anaerolineaceae</taxon>
        <taxon>Candidatus Brevifilum</taxon>
    </lineage>
</organism>
<dbReference type="Proteomes" id="UP000195514">
    <property type="component" value="Chromosome I"/>
</dbReference>
<reference evidence="2" key="1">
    <citation type="submission" date="2017-05" db="EMBL/GenBank/DDBJ databases">
        <authorList>
            <person name="Kirkegaard R."/>
            <person name="Mcilroy J S."/>
        </authorList>
    </citation>
    <scope>NUCLEOTIDE SEQUENCE [LARGE SCALE GENOMIC DNA]</scope>
</reference>
<dbReference type="KEGG" id="abat:CFX1CAM_0283"/>
<name>A0A1Y6K431_9CHLR</name>
<proteinExistence type="predicted"/>
<keyword evidence="2" id="KW-1185">Reference proteome</keyword>
<evidence type="ECO:0000313" key="1">
    <source>
        <dbReference type="EMBL" id="SMX53349.1"/>
    </source>
</evidence>